<gene>
    <name evidence="1" type="ORF">IM816_14475</name>
</gene>
<accession>A0ABY4SYM0</accession>
<evidence type="ECO:0000313" key="2">
    <source>
        <dbReference type="Proteomes" id="UP001056681"/>
    </source>
</evidence>
<sequence length="148" mass="15339">MTKLRFGLVLAVITLVLCGCSREGGKEAYAAKNAPEPSKVDVARPVPTSLLITDYGPRAVLRGRPFNAQPDGSSAIWLKLDQPLLGGSAVVNFSGRELKTTVDGSVVTAIVPPSLIASPSNAKVVVQVALPDGGKISSNEVTISVSND</sequence>
<keyword evidence="2" id="KW-1185">Reference proteome</keyword>
<proteinExistence type="predicted"/>
<reference evidence="1" key="1">
    <citation type="submission" date="2020-10" db="EMBL/GenBank/DDBJ databases">
        <title>Whole-genome sequence of Luteibacter sp. EIF3.</title>
        <authorList>
            <person name="Friedrich I."/>
            <person name="Hertel R."/>
            <person name="Daniel R."/>
        </authorList>
    </citation>
    <scope>NUCLEOTIDE SEQUENCE</scope>
    <source>
        <strain evidence="1">EIF3</strain>
    </source>
</reference>
<name>A0ABY4SYM0_9GAMM</name>
<dbReference type="Proteomes" id="UP001056681">
    <property type="component" value="Chromosome"/>
</dbReference>
<dbReference type="EMBL" id="CP063231">
    <property type="protein sequence ID" value="URL57806.1"/>
    <property type="molecule type" value="Genomic_DNA"/>
</dbReference>
<organism evidence="1 2">
    <name type="scientific">Luteibacter flocculans</name>
    <dbReference type="NCBI Taxonomy" id="2780091"/>
    <lineage>
        <taxon>Bacteria</taxon>
        <taxon>Pseudomonadati</taxon>
        <taxon>Pseudomonadota</taxon>
        <taxon>Gammaproteobacteria</taxon>
        <taxon>Lysobacterales</taxon>
        <taxon>Rhodanobacteraceae</taxon>
        <taxon>Luteibacter</taxon>
    </lineage>
</organism>
<evidence type="ECO:0008006" key="3">
    <source>
        <dbReference type="Google" id="ProtNLM"/>
    </source>
</evidence>
<dbReference type="PROSITE" id="PS51257">
    <property type="entry name" value="PROKAR_LIPOPROTEIN"/>
    <property type="match status" value="1"/>
</dbReference>
<dbReference type="RefSeq" id="WP_250338618.1">
    <property type="nucleotide sequence ID" value="NZ_CP063231.1"/>
</dbReference>
<protein>
    <recommendedName>
        <fullName evidence="3">IPT/TIG domain-containing protein</fullName>
    </recommendedName>
</protein>
<evidence type="ECO:0000313" key="1">
    <source>
        <dbReference type="EMBL" id="URL57806.1"/>
    </source>
</evidence>